<dbReference type="RefSeq" id="WP_138404879.1">
    <property type="nucleotide sequence ID" value="NZ_VBSP01000027.1"/>
</dbReference>
<dbReference type="OrthoDB" id="2139385at2"/>
<keyword evidence="1" id="KW-0812">Transmembrane</keyword>
<evidence type="ECO:0000313" key="4">
    <source>
        <dbReference type="Proteomes" id="UP000306420"/>
    </source>
</evidence>
<evidence type="ECO:0000259" key="2">
    <source>
        <dbReference type="Pfam" id="PF01757"/>
    </source>
</evidence>
<accession>A0A5R9DV73</accession>
<protein>
    <submittedName>
        <fullName evidence="3">Acyltransferase</fullName>
    </submittedName>
</protein>
<proteinExistence type="predicted"/>
<dbReference type="AlphaFoldDB" id="A0A5R9DV73"/>
<feature type="domain" description="Acyltransferase 3" evidence="2">
    <location>
        <begin position="5"/>
        <end position="313"/>
    </location>
</feature>
<dbReference type="Proteomes" id="UP000306420">
    <property type="component" value="Unassembled WGS sequence"/>
</dbReference>
<organism evidence="3 4">
    <name type="scientific">Ruoffia tabacinasalis</name>
    <dbReference type="NCBI Taxonomy" id="87458"/>
    <lineage>
        <taxon>Bacteria</taxon>
        <taxon>Bacillati</taxon>
        <taxon>Bacillota</taxon>
        <taxon>Bacilli</taxon>
        <taxon>Lactobacillales</taxon>
        <taxon>Aerococcaceae</taxon>
        <taxon>Ruoffia</taxon>
    </lineage>
</organism>
<keyword evidence="3" id="KW-0012">Acyltransferase</keyword>
<feature type="transmembrane region" description="Helical" evidence="1">
    <location>
        <begin position="12"/>
        <end position="31"/>
    </location>
</feature>
<dbReference type="InterPro" id="IPR002656">
    <property type="entry name" value="Acyl_transf_3_dom"/>
</dbReference>
<feature type="transmembrane region" description="Helical" evidence="1">
    <location>
        <begin position="157"/>
        <end position="177"/>
    </location>
</feature>
<feature type="transmembrane region" description="Helical" evidence="1">
    <location>
        <begin position="74"/>
        <end position="101"/>
    </location>
</feature>
<sequence length="354" mass="41141">MSKNYNIEKVKFVAAIGVVLIHVFAFIDSAYNEPLIELQWPRAIFNYAVPLFFAITGYILSSRTNAYMLKYAGSVLRLFISISLFYYVVSLLMAGLEAWLYEEPVIDAVMIIFRSKTWRQFAQGTIGSYHLWYLWASFLGISCLYGLNKIINSPKTLIVSVFALYLVSLYCLENGLLTDILRYGGFPKALMYTSIGYYVGVQGDYWKYNWRVLIGWMFVYVVTFGFFYQGQYIEFLFIPVIYLVITFFNRYKGEETVIAKLGDYSDQIYLLHALGINVYGLSLFVFPKLQIHSLPIRVVLITLFATLFSLLVYIPLNRFYLEPMQHWLKKLRFKFNDNSKPNNKIDLTQSTSNS</sequence>
<feature type="transmembrane region" description="Helical" evidence="1">
    <location>
        <begin position="208"/>
        <end position="227"/>
    </location>
</feature>
<evidence type="ECO:0000256" key="1">
    <source>
        <dbReference type="SAM" id="Phobius"/>
    </source>
</evidence>
<feature type="transmembrane region" description="Helical" evidence="1">
    <location>
        <begin position="121"/>
        <end position="145"/>
    </location>
</feature>
<gene>
    <name evidence="3" type="ORF">FEZ33_07975</name>
</gene>
<keyword evidence="1" id="KW-0472">Membrane</keyword>
<feature type="transmembrane region" description="Helical" evidence="1">
    <location>
        <begin position="298"/>
        <end position="316"/>
    </location>
</feature>
<feature type="transmembrane region" description="Helical" evidence="1">
    <location>
        <begin position="268"/>
        <end position="286"/>
    </location>
</feature>
<reference evidence="3 4" key="1">
    <citation type="submission" date="2019-05" db="EMBL/GenBank/DDBJ databases">
        <title>The metagenome of a microbial culture collection derived from dairy environment covers the genomic content of the human microbiome.</title>
        <authorList>
            <person name="Roder T."/>
            <person name="Wuthrich D."/>
            <person name="Sattari Z."/>
            <person name="Von Ah U."/>
            <person name="Bar C."/>
            <person name="Ronchi F."/>
            <person name="Macpherson A.J."/>
            <person name="Ganal-Vonarburg S.C."/>
            <person name="Bruggmann R."/>
            <person name="Vergeres G."/>
        </authorList>
    </citation>
    <scope>NUCLEOTIDE SEQUENCE [LARGE SCALE GENOMIC DNA]</scope>
    <source>
        <strain evidence="3 4">FAM 24227</strain>
    </source>
</reference>
<name>A0A5R9DV73_9LACT</name>
<dbReference type="GO" id="GO:0016747">
    <property type="term" value="F:acyltransferase activity, transferring groups other than amino-acyl groups"/>
    <property type="evidence" value="ECO:0007669"/>
    <property type="project" value="InterPro"/>
</dbReference>
<evidence type="ECO:0000313" key="3">
    <source>
        <dbReference type="EMBL" id="TLQ40535.1"/>
    </source>
</evidence>
<feature type="transmembrane region" description="Helical" evidence="1">
    <location>
        <begin position="43"/>
        <end position="62"/>
    </location>
</feature>
<keyword evidence="3" id="KW-0808">Transferase</keyword>
<feature type="transmembrane region" description="Helical" evidence="1">
    <location>
        <begin position="232"/>
        <end position="248"/>
    </location>
</feature>
<dbReference type="Pfam" id="PF01757">
    <property type="entry name" value="Acyl_transf_3"/>
    <property type="match status" value="1"/>
</dbReference>
<keyword evidence="1" id="KW-1133">Transmembrane helix</keyword>
<dbReference type="EMBL" id="VBSP01000027">
    <property type="protein sequence ID" value="TLQ40535.1"/>
    <property type="molecule type" value="Genomic_DNA"/>
</dbReference>
<comment type="caution">
    <text evidence="3">The sequence shown here is derived from an EMBL/GenBank/DDBJ whole genome shotgun (WGS) entry which is preliminary data.</text>
</comment>